<gene>
    <name evidence="1" type="ORF">FRC53_02885</name>
</gene>
<dbReference type="Proteomes" id="UP000473648">
    <property type="component" value="Unassembled WGS sequence"/>
</dbReference>
<dbReference type="AlphaFoldDB" id="A0A6L5GQ71"/>
<dbReference type="SUPFAM" id="SSF52768">
    <property type="entry name" value="Arginase/deacetylase"/>
    <property type="match status" value="1"/>
</dbReference>
<keyword evidence="2" id="KW-1185">Reference proteome</keyword>
<dbReference type="PANTHER" id="PTHR11358:SF41">
    <property type="entry name" value="ARGINASE"/>
    <property type="match status" value="1"/>
</dbReference>
<dbReference type="Gene3D" id="3.40.800.10">
    <property type="entry name" value="Ureohydrolase domain"/>
    <property type="match status" value="1"/>
</dbReference>
<evidence type="ECO:0000313" key="1">
    <source>
        <dbReference type="EMBL" id="MQM72374.1"/>
    </source>
</evidence>
<proteinExistence type="predicted"/>
<dbReference type="InterPro" id="IPR006035">
    <property type="entry name" value="Ureohydrolase"/>
</dbReference>
<dbReference type="GO" id="GO:0008783">
    <property type="term" value="F:agmatinase activity"/>
    <property type="evidence" value="ECO:0007669"/>
    <property type="project" value="TreeGrafter"/>
</dbReference>
<dbReference type="GO" id="GO:0033389">
    <property type="term" value="P:putrescine biosynthetic process from arginine, via agmatine"/>
    <property type="evidence" value="ECO:0007669"/>
    <property type="project" value="TreeGrafter"/>
</dbReference>
<dbReference type="EMBL" id="VOGB01000004">
    <property type="protein sequence ID" value="MQM72374.1"/>
    <property type="molecule type" value="Genomic_DNA"/>
</dbReference>
<evidence type="ECO:0008006" key="3">
    <source>
        <dbReference type="Google" id="ProtNLM"/>
    </source>
</evidence>
<organism evidence="1 2">
    <name type="scientific">Candidatus Pseudoramibacter fermentans</name>
    <dbReference type="NCBI Taxonomy" id="2594427"/>
    <lineage>
        <taxon>Bacteria</taxon>
        <taxon>Bacillati</taxon>
        <taxon>Bacillota</taxon>
        <taxon>Clostridia</taxon>
        <taxon>Eubacteriales</taxon>
        <taxon>Eubacteriaceae</taxon>
        <taxon>Pseudoramibacter</taxon>
    </lineage>
</organism>
<dbReference type="PANTHER" id="PTHR11358">
    <property type="entry name" value="ARGINASE/AGMATINASE"/>
    <property type="match status" value="1"/>
</dbReference>
<dbReference type="InterPro" id="IPR023696">
    <property type="entry name" value="Ureohydrolase_dom_sf"/>
</dbReference>
<name>A0A6L5GQ71_9FIRM</name>
<reference evidence="1" key="1">
    <citation type="journal article" date="2020" name="Appl. Environ. Microbiol.">
        <title>Medium-Chain Fatty Acid Synthesis by 'Candidatus Weimeria bifida' gen. nov., sp. nov., and 'Candidatus Pseudoramibacter fermentans' sp. nov.</title>
        <authorList>
            <person name="Scarborough M.J."/>
            <person name="Myers K.S."/>
            <person name="Donohue T.J."/>
            <person name="Noguera D.R."/>
        </authorList>
    </citation>
    <scope>NUCLEOTIDE SEQUENCE</scope>
    <source>
        <strain evidence="1">EUB1.1</strain>
    </source>
</reference>
<evidence type="ECO:0000313" key="2">
    <source>
        <dbReference type="Proteomes" id="UP000473648"/>
    </source>
</evidence>
<sequence>MDIDVLARLSAGLGKGLGRRHQKSFSQGASHFKEINEKENSLQSKAIFIIVLNLSGIYRHQQFYTQRDQWIDLENVPGTTGYCDDQAAAIIRKRIKDCSAEALHFIDNGNYHYLSYFWLEKLKEPVDLLVFDHHSDMLRPVFGELMSCGSWLLRTVQELPKVQRVMIFGIDPDYVSHVPKSLRDRVATADTDEGFHAFLREHPGGSLYISLDKDVFSTRDVRTNWDQGTLRYAHFERLLKTADNTRNIVGMDVCGESTEYGEQWHADGFNKKLVALIRSTRFYQKICA</sequence>
<dbReference type="GO" id="GO:0046872">
    <property type="term" value="F:metal ion binding"/>
    <property type="evidence" value="ECO:0007669"/>
    <property type="project" value="InterPro"/>
</dbReference>
<comment type="caution">
    <text evidence="1">The sequence shown here is derived from an EMBL/GenBank/DDBJ whole genome shotgun (WGS) entry which is preliminary data.</text>
</comment>
<accession>A0A6L5GQ71</accession>
<dbReference type="Pfam" id="PF00491">
    <property type="entry name" value="Arginase"/>
    <property type="match status" value="1"/>
</dbReference>
<protein>
    <recommendedName>
        <fullName evidence="3">Arginase family protein</fullName>
    </recommendedName>
</protein>